<keyword evidence="3" id="KW-1185">Reference proteome</keyword>
<proteinExistence type="predicted"/>
<dbReference type="OrthoDB" id="10045531at2759"/>
<dbReference type="InterPro" id="IPR027417">
    <property type="entry name" value="P-loop_NTPase"/>
</dbReference>
<organism evidence="2 3">
    <name type="scientific">Holothuria leucospilota</name>
    <name type="common">Black long sea cucumber</name>
    <name type="synonym">Mertensiothuria leucospilota</name>
    <dbReference type="NCBI Taxonomy" id="206669"/>
    <lineage>
        <taxon>Eukaryota</taxon>
        <taxon>Metazoa</taxon>
        <taxon>Echinodermata</taxon>
        <taxon>Eleutherozoa</taxon>
        <taxon>Echinozoa</taxon>
        <taxon>Holothuroidea</taxon>
        <taxon>Aspidochirotacea</taxon>
        <taxon>Aspidochirotida</taxon>
        <taxon>Holothuriidae</taxon>
        <taxon>Holothuria</taxon>
    </lineage>
</organism>
<dbReference type="Pfam" id="PF04851">
    <property type="entry name" value="ResIII"/>
    <property type="match status" value="1"/>
</dbReference>
<dbReference type="InterPro" id="IPR006935">
    <property type="entry name" value="Helicase/UvrB_N"/>
</dbReference>
<evidence type="ECO:0000259" key="1">
    <source>
        <dbReference type="Pfam" id="PF04851"/>
    </source>
</evidence>
<reference evidence="2" key="1">
    <citation type="submission" date="2021-10" db="EMBL/GenBank/DDBJ databases">
        <title>Tropical sea cucumber genome reveals ecological adaptation and Cuvierian tubules defense mechanism.</title>
        <authorList>
            <person name="Chen T."/>
        </authorList>
    </citation>
    <scope>NUCLEOTIDE SEQUENCE</scope>
    <source>
        <strain evidence="2">Nanhai2018</strain>
        <tissue evidence="2">Muscle</tissue>
    </source>
</reference>
<dbReference type="GO" id="GO:0003677">
    <property type="term" value="F:DNA binding"/>
    <property type="evidence" value="ECO:0007669"/>
    <property type="project" value="InterPro"/>
</dbReference>
<gene>
    <name evidence="2" type="ORF">HOLleu_29465</name>
</gene>
<dbReference type="GO" id="GO:0005524">
    <property type="term" value="F:ATP binding"/>
    <property type="evidence" value="ECO:0007669"/>
    <property type="project" value="InterPro"/>
</dbReference>
<evidence type="ECO:0000313" key="2">
    <source>
        <dbReference type="EMBL" id="KAJ8029931.1"/>
    </source>
</evidence>
<evidence type="ECO:0000313" key="3">
    <source>
        <dbReference type="Proteomes" id="UP001152320"/>
    </source>
</evidence>
<comment type="caution">
    <text evidence="2">The sequence shown here is derived from an EMBL/GenBank/DDBJ whole genome shotgun (WGS) entry which is preliminary data.</text>
</comment>
<dbReference type="GO" id="GO:0016787">
    <property type="term" value="F:hydrolase activity"/>
    <property type="evidence" value="ECO:0007669"/>
    <property type="project" value="InterPro"/>
</dbReference>
<accession>A0A9Q1BNU7</accession>
<dbReference type="Gene3D" id="3.40.50.300">
    <property type="entry name" value="P-loop containing nucleotide triphosphate hydrolases"/>
    <property type="match status" value="1"/>
</dbReference>
<protein>
    <recommendedName>
        <fullName evidence="1">Helicase/UvrB N-terminal domain-containing protein</fullName>
    </recommendedName>
</protein>
<dbReference type="EMBL" id="JAIZAY010000014">
    <property type="protein sequence ID" value="KAJ8029931.1"/>
    <property type="molecule type" value="Genomic_DNA"/>
</dbReference>
<dbReference type="AlphaFoldDB" id="A0A9Q1BNU7"/>
<dbReference type="Proteomes" id="UP001152320">
    <property type="component" value="Chromosome 14"/>
</dbReference>
<name>A0A9Q1BNU7_HOLLE</name>
<sequence length="743" mass="86039">MSFEEGTLKCLQTYYNNGKGVFRVPAVIFQENELHVKQATEKLTDLALRTDNDVQDRERDPTMKHLTNHQRDEVLRKRNAKRSVEVVAHTLEMFGRRNNMDMFVFTDYKYAKYLQHVKLNQKEFVTDVKGDHDVLVICREFGILFIQVKSTAGDKAMKTIKNDMGLALEQLLSDKYAFWQSNRDLAFIQKLPIHSFIAFPFLDETSVEHYSICAYHKKFILFKSTFASAEKFLDWFKENIRELNTITDTEYQTLTARYVGKASIASLPDPIKKSAHQLGCHKAEIFLNPDQLAIAETDKVEKLHVIAGNYGTGKTLLLILLAKKIANKFKQSKVYFITCTDINKEGLCRISTPFQAASHVDEHLKTNKSKLFGEVYREVNETFDSRKHNILFITPTTFFDTLTTLKSRSRDCHFVLDEVPFFLLDKSRTDFQTSFQRFRDSLGTDSFVWISVASHTYKVDVSLDENPVKIKSSLDSSFQFHYLKYTMRICGKLFRMVQGVEAYTKDGHHRFSECGHVIEGPMPRLYILRLCKCDDVADVMRTLPCNCSEERLSNVLNKVFRFLENNYQSDITIIIENGIEGPFYHKLCTLVHNSLQGHKTKWLLAFKAGTDDDIGQNSDEKNKIDVITVADGRTFRGCESRIVIIIDPFGMNQWFQTKGHVGMPTVVFTRCLSQYIHVTWPQEESCMMAERVLKEYKCLIQSRSYFPQEWVANTSEYVRQATDSPRYCLQTLLRDELIMLCKD</sequence>
<dbReference type="SUPFAM" id="SSF52540">
    <property type="entry name" value="P-loop containing nucleoside triphosphate hydrolases"/>
    <property type="match status" value="1"/>
</dbReference>
<feature type="domain" description="Helicase/UvrB N-terminal" evidence="1">
    <location>
        <begin position="298"/>
        <end position="419"/>
    </location>
</feature>